<dbReference type="PROSITE" id="PS51635">
    <property type="entry name" value="PNPLA"/>
    <property type="match status" value="1"/>
</dbReference>
<proteinExistence type="predicted"/>
<name>A0A2N3YG02_9MICO</name>
<dbReference type="NCBIfam" id="NF041079">
    <property type="entry name" value="CBASS_lipase"/>
    <property type="match status" value="1"/>
</dbReference>
<reference evidence="4 5" key="1">
    <citation type="submission" date="2017-12" db="EMBL/GenBank/DDBJ databases">
        <title>Sequencing the genomes of 1000 Actinobacteria strains.</title>
        <authorList>
            <person name="Klenk H.-P."/>
        </authorList>
    </citation>
    <scope>NUCLEOTIDE SEQUENCE [LARGE SCALE GENOMIC DNA]</scope>
    <source>
        <strain evidence="4 5">DSM 12806</strain>
    </source>
</reference>
<feature type="domain" description="PNPLA" evidence="3">
    <location>
        <begin position="4"/>
        <end position="186"/>
    </location>
</feature>
<comment type="caution">
    <text evidence="4">The sequence shown here is derived from an EMBL/GenBank/DDBJ whole genome shotgun (WGS) entry which is preliminary data.</text>
</comment>
<evidence type="ECO:0000259" key="3">
    <source>
        <dbReference type="PROSITE" id="PS51635"/>
    </source>
</evidence>
<dbReference type="InterPro" id="IPR016035">
    <property type="entry name" value="Acyl_Trfase/lysoPLipase"/>
</dbReference>
<dbReference type="SUPFAM" id="SSF52151">
    <property type="entry name" value="FabD/lysophospholipase-like"/>
    <property type="match status" value="1"/>
</dbReference>
<keyword evidence="5" id="KW-1185">Reference proteome</keyword>
<feature type="active site" description="Nucleophile" evidence="2">
    <location>
        <position position="42"/>
    </location>
</feature>
<dbReference type="RefSeq" id="WP_101394423.1">
    <property type="nucleotide sequence ID" value="NZ_PJNE01000001.1"/>
</dbReference>
<protein>
    <submittedName>
        <fullName evidence="4">Patatin-like phospholipase</fullName>
    </submittedName>
</protein>
<dbReference type="CDD" id="cd07199">
    <property type="entry name" value="Pat17_PNPLA8_PNPLA9_like"/>
    <property type="match status" value="1"/>
</dbReference>
<dbReference type="AlphaFoldDB" id="A0A2N3YG02"/>
<keyword evidence="1 2" id="KW-0443">Lipid metabolism</keyword>
<dbReference type="Gene3D" id="3.40.1090.10">
    <property type="entry name" value="Cytosolic phospholipase A2 catalytic domain"/>
    <property type="match status" value="1"/>
</dbReference>
<dbReference type="InterPro" id="IPR047156">
    <property type="entry name" value="Teg/CotR/CapV-like"/>
</dbReference>
<dbReference type="PANTHER" id="PTHR24138:SF10">
    <property type="entry name" value="PHOSPHOLIPASE A2"/>
    <property type="match status" value="1"/>
</dbReference>
<evidence type="ECO:0000256" key="2">
    <source>
        <dbReference type="PROSITE-ProRule" id="PRU01161"/>
    </source>
</evidence>
<dbReference type="OrthoDB" id="9807112at2"/>
<evidence type="ECO:0000256" key="1">
    <source>
        <dbReference type="ARBA" id="ARBA00023098"/>
    </source>
</evidence>
<keyword evidence="2" id="KW-0378">Hydrolase</keyword>
<dbReference type="EMBL" id="PJNE01000001">
    <property type="protein sequence ID" value="PKW25740.1"/>
    <property type="molecule type" value="Genomic_DNA"/>
</dbReference>
<comment type="caution">
    <text evidence="2">Lacks conserved residue(s) required for the propagation of feature annotation.</text>
</comment>
<gene>
    <name evidence="4" type="ORF">ATL31_0540</name>
</gene>
<dbReference type="Pfam" id="PF01734">
    <property type="entry name" value="Patatin"/>
    <property type="match status" value="1"/>
</dbReference>
<sequence length="324" mass="34777">MQVLALDGGGAKALFTINVLARLEEDLGVCITDAFDLIAGTSAGGIIALGLGAGLSPAEIADHYESLVTTIFPASRRTRRSLMRRITHPQYDADALTEALKDVLGDRLLGESVKPLVVTSWDVRSGEVHLFKTPHHRRLTRDWKIPMVDVARATSAAPTFFAPATVDDQHLIDGGIWANNPSVVAIAEAVSMLEAPLSQIKVLNVGTTDTLGMLPNSIHTGGLKAWLPHVLPLLMRAGSKSGEGVAEHLVGPENYTRFDVVVPEGTFTLDTQRTADLKALASGAARRLGPAYTARFAAHNAAAYQPHVTPDQIARQKERLHGER</sequence>
<feature type="short sequence motif" description="DGA/G" evidence="2">
    <location>
        <begin position="173"/>
        <end position="175"/>
    </location>
</feature>
<accession>A0A2N3YG02</accession>
<feature type="short sequence motif" description="GXSXG" evidence="2">
    <location>
        <begin position="40"/>
        <end position="44"/>
    </location>
</feature>
<dbReference type="GO" id="GO:0016787">
    <property type="term" value="F:hydrolase activity"/>
    <property type="evidence" value="ECO:0007669"/>
    <property type="project" value="UniProtKB-UniRule"/>
</dbReference>
<dbReference type="InterPro" id="IPR002641">
    <property type="entry name" value="PNPLA_dom"/>
</dbReference>
<evidence type="ECO:0000313" key="5">
    <source>
        <dbReference type="Proteomes" id="UP000233781"/>
    </source>
</evidence>
<dbReference type="GO" id="GO:0016042">
    <property type="term" value="P:lipid catabolic process"/>
    <property type="evidence" value="ECO:0007669"/>
    <property type="project" value="UniProtKB-UniRule"/>
</dbReference>
<dbReference type="PANTHER" id="PTHR24138">
    <property type="entry name" value="INTRACELLLAR PHOSPHOLIPASE A FAMILY"/>
    <property type="match status" value="1"/>
</dbReference>
<dbReference type="Proteomes" id="UP000233781">
    <property type="component" value="Unassembled WGS sequence"/>
</dbReference>
<evidence type="ECO:0000313" key="4">
    <source>
        <dbReference type="EMBL" id="PKW25740.1"/>
    </source>
</evidence>
<organism evidence="4 5">
    <name type="scientific">Phycicoccus duodecadis</name>
    <dbReference type="NCBI Taxonomy" id="173053"/>
    <lineage>
        <taxon>Bacteria</taxon>
        <taxon>Bacillati</taxon>
        <taxon>Actinomycetota</taxon>
        <taxon>Actinomycetes</taxon>
        <taxon>Micrococcales</taxon>
        <taxon>Intrasporangiaceae</taxon>
        <taxon>Phycicoccus</taxon>
    </lineage>
</organism>
<keyword evidence="2" id="KW-0442">Lipid degradation</keyword>
<feature type="active site" description="Proton acceptor" evidence="2">
    <location>
        <position position="173"/>
    </location>
</feature>